<keyword evidence="2" id="KW-0472">Membrane</keyword>
<feature type="region of interest" description="Disordered" evidence="1">
    <location>
        <begin position="151"/>
        <end position="199"/>
    </location>
</feature>
<evidence type="ECO:0000256" key="1">
    <source>
        <dbReference type="SAM" id="MobiDB-lite"/>
    </source>
</evidence>
<accession>A0A2A9NGH5</accession>
<name>A0A2A9NGH5_9AGAR</name>
<feature type="transmembrane region" description="Helical" evidence="2">
    <location>
        <begin position="209"/>
        <end position="233"/>
    </location>
</feature>
<dbReference type="Gene3D" id="2.60.120.260">
    <property type="entry name" value="Galactose-binding domain-like"/>
    <property type="match status" value="1"/>
</dbReference>
<dbReference type="Proteomes" id="UP000242287">
    <property type="component" value="Unassembled WGS sequence"/>
</dbReference>
<keyword evidence="2" id="KW-0812">Transmembrane</keyword>
<dbReference type="AlphaFoldDB" id="A0A2A9NGH5"/>
<dbReference type="STRING" id="703135.A0A2A9NGH5"/>
<evidence type="ECO:0000256" key="2">
    <source>
        <dbReference type="SAM" id="Phobius"/>
    </source>
</evidence>
<sequence>MSYKMEKIDDADTRIVYSGDWTPDTTNNLNQFNGTVHLTSMVDASATFKFSGLSIAVYGTVDHFDTPVISEYSIDDEPPFQLRYQPEQRVYQYLFYQSKPLRQGDHTLVIKNKADTWLIIDYFIVTPHETPATTTVTTTDFTTVTMTATNHTSIGLPSPDPTVAAQSLIPNTTSSSDVTSTSSSSTTQSATTSTGAVEASTRSHHSVNLALVIGTTVGGTALLVLLLLVAFLVKRRRRQLKYKVQPLPPLVSGGSCIRKKLGLGQTSYRNEKSTKAFLVANKSYYPF</sequence>
<keyword evidence="2" id="KW-1133">Transmembrane helix</keyword>
<gene>
    <name evidence="3" type="ORF">AMATHDRAFT_86001</name>
</gene>
<feature type="compositionally biased region" description="Low complexity" evidence="1">
    <location>
        <begin position="172"/>
        <end position="194"/>
    </location>
</feature>
<organism evidence="3 4">
    <name type="scientific">Amanita thiersii Skay4041</name>
    <dbReference type="NCBI Taxonomy" id="703135"/>
    <lineage>
        <taxon>Eukaryota</taxon>
        <taxon>Fungi</taxon>
        <taxon>Dikarya</taxon>
        <taxon>Basidiomycota</taxon>
        <taxon>Agaricomycotina</taxon>
        <taxon>Agaricomycetes</taxon>
        <taxon>Agaricomycetidae</taxon>
        <taxon>Agaricales</taxon>
        <taxon>Pluteineae</taxon>
        <taxon>Amanitaceae</taxon>
        <taxon>Amanita</taxon>
    </lineage>
</organism>
<evidence type="ECO:0000313" key="3">
    <source>
        <dbReference type="EMBL" id="PFH50105.1"/>
    </source>
</evidence>
<keyword evidence="4" id="KW-1185">Reference proteome</keyword>
<dbReference type="EMBL" id="KZ302011">
    <property type="protein sequence ID" value="PFH50105.1"/>
    <property type="molecule type" value="Genomic_DNA"/>
</dbReference>
<protein>
    <submittedName>
        <fullName evidence="3">Uncharacterized protein</fullName>
    </submittedName>
</protein>
<reference evidence="3 4" key="1">
    <citation type="submission" date="2014-02" db="EMBL/GenBank/DDBJ databases">
        <title>Transposable element dynamics among asymbiotic and ectomycorrhizal Amanita fungi.</title>
        <authorList>
            <consortium name="DOE Joint Genome Institute"/>
            <person name="Hess J."/>
            <person name="Skrede I."/>
            <person name="Wolfe B."/>
            <person name="LaButti K."/>
            <person name="Ohm R.A."/>
            <person name="Grigoriev I.V."/>
            <person name="Pringle A."/>
        </authorList>
    </citation>
    <scope>NUCLEOTIDE SEQUENCE [LARGE SCALE GENOMIC DNA]</scope>
    <source>
        <strain evidence="3 4">SKay4041</strain>
    </source>
</reference>
<dbReference type="OrthoDB" id="3265734at2759"/>
<evidence type="ECO:0000313" key="4">
    <source>
        <dbReference type="Proteomes" id="UP000242287"/>
    </source>
</evidence>
<proteinExistence type="predicted"/>